<protein>
    <submittedName>
        <fullName evidence="7">LysR family transcriptional regulator</fullName>
    </submittedName>
</protein>
<dbReference type="InterPro" id="IPR036388">
    <property type="entry name" value="WH-like_DNA-bd_sf"/>
</dbReference>
<keyword evidence="4" id="KW-0010">Activator</keyword>
<dbReference type="Gene3D" id="1.10.10.10">
    <property type="entry name" value="Winged helix-like DNA-binding domain superfamily/Winged helix DNA-binding domain"/>
    <property type="match status" value="1"/>
</dbReference>
<sequence length="314" mass="33378">MRPTLRQLEYIVAVARLGQFGLAAEALNVSQPSLSAQISAVEEDLGTRLFKRGRAGAQPTAMGAEVIRRAHRILGEVEDLRAAVTGGVPFGGRLRLGVLPSIGPYLLPKAVSAIHRTQPSLRVIVREENTRDLEQGLKAGRFDMIISTPEDHPNTHQVRLFSERLWIAAALDDPLAAETGPVDGSSLRGRNFLTLDSGHRLSRIVYALASGFGGVVADDYEGTSLDSIRLMAASGAGVAVLPELYTLRQPQGRSEVILRPLVAEGASRDIALLQRAGEESQAGTALVSAALLDVVRGFGLSTGQAEAGAETRPP</sequence>
<dbReference type="InterPro" id="IPR036390">
    <property type="entry name" value="WH_DNA-bd_sf"/>
</dbReference>
<keyword evidence="5" id="KW-0804">Transcription</keyword>
<evidence type="ECO:0000256" key="5">
    <source>
        <dbReference type="ARBA" id="ARBA00023163"/>
    </source>
</evidence>
<dbReference type="InterPro" id="IPR000847">
    <property type="entry name" value="LysR_HTH_N"/>
</dbReference>
<dbReference type="RefSeq" id="WP_222507033.1">
    <property type="nucleotide sequence ID" value="NZ_JAHVJA010000001.1"/>
</dbReference>
<evidence type="ECO:0000256" key="3">
    <source>
        <dbReference type="ARBA" id="ARBA00023125"/>
    </source>
</evidence>
<evidence type="ECO:0000259" key="6">
    <source>
        <dbReference type="PROSITE" id="PS50931"/>
    </source>
</evidence>
<keyword evidence="2" id="KW-0805">Transcription regulation</keyword>
<dbReference type="Proteomes" id="UP000766629">
    <property type="component" value="Unassembled WGS sequence"/>
</dbReference>
<keyword evidence="8" id="KW-1185">Reference proteome</keyword>
<dbReference type="EMBL" id="JAHVJA010000001">
    <property type="protein sequence ID" value="MBY6137997.1"/>
    <property type="molecule type" value="Genomic_DNA"/>
</dbReference>
<comment type="similarity">
    <text evidence="1">Belongs to the LysR transcriptional regulatory family.</text>
</comment>
<dbReference type="SUPFAM" id="SSF46785">
    <property type="entry name" value="Winged helix' DNA-binding domain"/>
    <property type="match status" value="1"/>
</dbReference>
<reference evidence="7 8" key="1">
    <citation type="submission" date="2021-06" db="EMBL/GenBank/DDBJ databases">
        <title>50 bacteria genomes isolated from Dapeng, Shenzhen, China.</title>
        <authorList>
            <person name="Zheng W."/>
            <person name="Yu S."/>
            <person name="Huang Y."/>
        </authorList>
    </citation>
    <scope>NUCLEOTIDE SEQUENCE [LARGE SCALE GENOMIC DNA]</scope>
    <source>
        <strain evidence="7 8">DP1N14-2</strain>
    </source>
</reference>
<dbReference type="InterPro" id="IPR005119">
    <property type="entry name" value="LysR_subst-bd"/>
</dbReference>
<keyword evidence="3" id="KW-0238">DNA-binding</keyword>
<dbReference type="SUPFAM" id="SSF53850">
    <property type="entry name" value="Periplasmic binding protein-like II"/>
    <property type="match status" value="1"/>
</dbReference>
<evidence type="ECO:0000256" key="2">
    <source>
        <dbReference type="ARBA" id="ARBA00023015"/>
    </source>
</evidence>
<accession>A0ABS7N9W7</accession>
<dbReference type="Gene3D" id="3.40.190.10">
    <property type="entry name" value="Periplasmic binding protein-like II"/>
    <property type="match status" value="2"/>
</dbReference>
<dbReference type="PRINTS" id="PR00039">
    <property type="entry name" value="HTHLYSR"/>
</dbReference>
<comment type="caution">
    <text evidence="7">The sequence shown here is derived from an EMBL/GenBank/DDBJ whole genome shotgun (WGS) entry which is preliminary data.</text>
</comment>
<dbReference type="Pfam" id="PF03466">
    <property type="entry name" value="LysR_substrate"/>
    <property type="match status" value="1"/>
</dbReference>
<dbReference type="PROSITE" id="PS50931">
    <property type="entry name" value="HTH_LYSR"/>
    <property type="match status" value="1"/>
</dbReference>
<evidence type="ECO:0000313" key="7">
    <source>
        <dbReference type="EMBL" id="MBY6137997.1"/>
    </source>
</evidence>
<organism evidence="7 8">
    <name type="scientific">Leisingera daeponensis</name>
    <dbReference type="NCBI Taxonomy" id="405746"/>
    <lineage>
        <taxon>Bacteria</taxon>
        <taxon>Pseudomonadati</taxon>
        <taxon>Pseudomonadota</taxon>
        <taxon>Alphaproteobacteria</taxon>
        <taxon>Rhodobacterales</taxon>
        <taxon>Roseobacteraceae</taxon>
        <taxon>Leisingera</taxon>
    </lineage>
</organism>
<proteinExistence type="inferred from homology"/>
<gene>
    <name evidence="7" type="ORF">KUV26_00955</name>
</gene>
<dbReference type="PANTHER" id="PTHR30346:SF26">
    <property type="entry name" value="HYDROGEN PEROXIDE-INDUCIBLE GENES ACTIVATOR"/>
    <property type="match status" value="1"/>
</dbReference>
<evidence type="ECO:0000313" key="8">
    <source>
        <dbReference type="Proteomes" id="UP000766629"/>
    </source>
</evidence>
<feature type="domain" description="HTH lysR-type" evidence="6">
    <location>
        <begin position="3"/>
        <end position="60"/>
    </location>
</feature>
<name>A0ABS7N9W7_9RHOB</name>
<evidence type="ECO:0000256" key="1">
    <source>
        <dbReference type="ARBA" id="ARBA00009437"/>
    </source>
</evidence>
<evidence type="ECO:0000256" key="4">
    <source>
        <dbReference type="ARBA" id="ARBA00023159"/>
    </source>
</evidence>
<dbReference type="Pfam" id="PF00126">
    <property type="entry name" value="HTH_1"/>
    <property type="match status" value="1"/>
</dbReference>
<dbReference type="PANTHER" id="PTHR30346">
    <property type="entry name" value="TRANSCRIPTIONAL DUAL REGULATOR HCAR-RELATED"/>
    <property type="match status" value="1"/>
</dbReference>